<comment type="caution">
    <text evidence="2">The sequence shown here is derived from an EMBL/GenBank/DDBJ whole genome shotgun (WGS) entry which is preliminary data.</text>
</comment>
<dbReference type="Gene3D" id="3.40.50.10400">
    <property type="entry name" value="Hypothetical protein PA1492"/>
    <property type="match status" value="1"/>
</dbReference>
<name>J9FEV8_9ZZZZ</name>
<evidence type="ECO:0000313" key="2">
    <source>
        <dbReference type="EMBL" id="EJW92953.1"/>
    </source>
</evidence>
<feature type="domain" description="DUF7768" evidence="1">
    <location>
        <begin position="39"/>
        <end position="133"/>
    </location>
</feature>
<evidence type="ECO:0000259" key="1">
    <source>
        <dbReference type="Pfam" id="PF24963"/>
    </source>
</evidence>
<accession>J9FEV8</accession>
<dbReference type="Pfam" id="PF24963">
    <property type="entry name" value="DUF7768"/>
    <property type="match status" value="1"/>
</dbReference>
<protein>
    <recommendedName>
        <fullName evidence="1">DUF7768 domain-containing protein</fullName>
    </recommendedName>
</protein>
<dbReference type="EMBL" id="AMCI01007242">
    <property type="protein sequence ID" value="EJW92953.1"/>
    <property type="molecule type" value="Genomic_DNA"/>
</dbReference>
<organism evidence="2">
    <name type="scientific">gut metagenome</name>
    <dbReference type="NCBI Taxonomy" id="749906"/>
    <lineage>
        <taxon>unclassified sequences</taxon>
        <taxon>metagenomes</taxon>
        <taxon>organismal metagenomes</taxon>
    </lineage>
</organism>
<dbReference type="InterPro" id="IPR056670">
    <property type="entry name" value="DUF7768"/>
</dbReference>
<gene>
    <name evidence="2" type="ORF">EVA_18939</name>
</gene>
<reference evidence="2" key="1">
    <citation type="journal article" date="2012" name="PLoS ONE">
        <title>Gene sets for utilization of primary and secondary nutrition supplies in the distal gut of endangered iberian lynx.</title>
        <authorList>
            <person name="Alcaide M."/>
            <person name="Messina E."/>
            <person name="Richter M."/>
            <person name="Bargiela R."/>
            <person name="Peplies J."/>
            <person name="Huws S.A."/>
            <person name="Newbold C.J."/>
            <person name="Golyshin P.N."/>
            <person name="Simon M.A."/>
            <person name="Lopez G."/>
            <person name="Yakimov M.M."/>
            <person name="Ferrer M."/>
        </authorList>
    </citation>
    <scope>NUCLEOTIDE SEQUENCE</scope>
</reference>
<proteinExistence type="predicted"/>
<dbReference type="AlphaFoldDB" id="J9FEV8"/>
<feature type="non-terminal residue" evidence="2">
    <location>
        <position position="1"/>
    </location>
</feature>
<sequence length="160" mass="18199">VGDKPIYDTIYKKNECTPWIYAGQCYAGERTNKNPALMPMVYICSRYRADTREQLEINIKVAKWAACEAVANGMIPIAPHLYFPRFMDDAIPEERYFGIQAGQRLMQQCSTFHVITVDNVISEGMAAEIEYMTDTLLLSGRKTNFSQQGLEKLILGGMER</sequence>